<dbReference type="Proteomes" id="UP000226179">
    <property type="component" value="Unassembled WGS sequence"/>
</dbReference>
<dbReference type="SUPFAM" id="SSF53098">
    <property type="entry name" value="Ribonuclease H-like"/>
    <property type="match status" value="1"/>
</dbReference>
<dbReference type="EMBL" id="NJGJ01000001">
    <property type="protein sequence ID" value="PGH26298.1"/>
    <property type="molecule type" value="Genomic_DNA"/>
</dbReference>
<dbReference type="AlphaFoldDB" id="A0A2B7YZI9"/>
<feature type="coiled-coil region" evidence="1">
    <location>
        <begin position="104"/>
        <end position="131"/>
    </location>
</feature>
<dbReference type="InterPro" id="IPR012337">
    <property type="entry name" value="RNaseH-like_sf"/>
</dbReference>
<evidence type="ECO:0000259" key="2">
    <source>
        <dbReference type="PROSITE" id="PS50994"/>
    </source>
</evidence>
<evidence type="ECO:0000313" key="3">
    <source>
        <dbReference type="EMBL" id="PGH26298.1"/>
    </source>
</evidence>
<dbReference type="NCBIfam" id="NF033516">
    <property type="entry name" value="transpos_IS3"/>
    <property type="match status" value="1"/>
</dbReference>
<dbReference type="GO" id="GO:0003676">
    <property type="term" value="F:nucleic acid binding"/>
    <property type="evidence" value="ECO:0007669"/>
    <property type="project" value="InterPro"/>
</dbReference>
<name>A0A2B7YZI9_9FUSO</name>
<dbReference type="InterPro" id="IPR050900">
    <property type="entry name" value="Transposase_IS3/IS150/IS904"/>
</dbReference>
<dbReference type="Pfam" id="PF13333">
    <property type="entry name" value="rve_2"/>
    <property type="match status" value="1"/>
</dbReference>
<dbReference type="GO" id="GO:0015074">
    <property type="term" value="P:DNA integration"/>
    <property type="evidence" value="ECO:0007669"/>
    <property type="project" value="InterPro"/>
</dbReference>
<dbReference type="Pfam" id="PF00665">
    <property type="entry name" value="rve"/>
    <property type="match status" value="1"/>
</dbReference>
<protein>
    <submittedName>
        <fullName evidence="3">IS3 family transposase</fullName>
    </submittedName>
</protein>
<evidence type="ECO:0000256" key="1">
    <source>
        <dbReference type="SAM" id="Coils"/>
    </source>
</evidence>
<evidence type="ECO:0000313" key="4">
    <source>
        <dbReference type="Proteomes" id="UP000226179"/>
    </source>
</evidence>
<dbReference type="Pfam" id="PF13276">
    <property type="entry name" value="HTH_21"/>
    <property type="match status" value="1"/>
</dbReference>
<gene>
    <name evidence="3" type="ORF">RN90_09005</name>
</gene>
<dbReference type="PROSITE" id="PS50994">
    <property type="entry name" value="INTEGRASE"/>
    <property type="match status" value="1"/>
</dbReference>
<accession>A0A2B7YZI9</accession>
<sequence length="437" mass="51649">MGETISSLTKAFNIRESNIKYLITLIKKHGYNILREDKNRVYSKDFKLQAINRILINHESINSVAIDIGLTSSGILDNWLSKFKENGYNVVEKKKGRKPKSMTKLKKNDKVLSEQEKIKQLEEENLYLKAENEYFKKIESSSSRKGAKREEKVRVIAELRAKYPFKILLKIAGISKSVYYYYIDKKDIDEKNKDIIEKIKEIYYANKGRYGYRRVTLELKNQGFNINHKKVQRLMKKFNLQSIIRKKRKYSSYKGQVGKIADNHIKRDFEATAPNQKWFTDVTEFNLRGEKLYLSPMLDAYGRYIVSYDISRSANLEQINHMLNLAFKENESYENLIFHSDQGLHYQHSSYQKRLKEKKITQSMSRKGNSLDNGLMECFFGLLKSEMFYDQEEKYKTLEELKEAIEDYIYYYNNKRIKEKLKGLTPASYRSQSLLVS</sequence>
<organism evidence="3 4">
    <name type="scientific">Fusobacterium animalis</name>
    <dbReference type="NCBI Taxonomy" id="76859"/>
    <lineage>
        <taxon>Bacteria</taxon>
        <taxon>Fusobacteriati</taxon>
        <taxon>Fusobacteriota</taxon>
        <taxon>Fusobacteriia</taxon>
        <taxon>Fusobacteriales</taxon>
        <taxon>Fusobacteriaceae</taxon>
        <taxon>Fusobacterium</taxon>
    </lineage>
</organism>
<keyword evidence="1" id="KW-0175">Coiled coil</keyword>
<feature type="domain" description="Integrase catalytic" evidence="2">
    <location>
        <begin position="270"/>
        <end position="434"/>
    </location>
</feature>
<dbReference type="InterPro" id="IPR036397">
    <property type="entry name" value="RNaseH_sf"/>
</dbReference>
<dbReference type="InterPro" id="IPR001584">
    <property type="entry name" value="Integrase_cat-core"/>
</dbReference>
<dbReference type="SUPFAM" id="SSF46689">
    <property type="entry name" value="Homeodomain-like"/>
    <property type="match status" value="1"/>
</dbReference>
<dbReference type="Gene3D" id="1.10.10.60">
    <property type="entry name" value="Homeodomain-like"/>
    <property type="match status" value="1"/>
</dbReference>
<dbReference type="PANTHER" id="PTHR46889:SF5">
    <property type="entry name" value="INTEGRASE PROTEIN"/>
    <property type="match status" value="1"/>
</dbReference>
<dbReference type="Gene3D" id="3.30.420.10">
    <property type="entry name" value="Ribonuclease H-like superfamily/Ribonuclease H"/>
    <property type="match status" value="1"/>
</dbReference>
<dbReference type="InterPro" id="IPR048020">
    <property type="entry name" value="Transpos_IS3"/>
</dbReference>
<dbReference type="InterPro" id="IPR009057">
    <property type="entry name" value="Homeodomain-like_sf"/>
</dbReference>
<dbReference type="InterPro" id="IPR025948">
    <property type="entry name" value="HTH-like_dom"/>
</dbReference>
<reference evidence="3 4" key="1">
    <citation type="submission" date="2017-06" db="EMBL/GenBank/DDBJ databases">
        <title>Draft genome sequence of Fusobacterium nucleatum subsp. animalis KCOM 1280 (=ChDC F318).</title>
        <authorList>
            <person name="Kook J.-K."/>
            <person name="Park S.-N."/>
            <person name="Lim Y.K."/>
            <person name="Roh H."/>
        </authorList>
    </citation>
    <scope>NUCLEOTIDE SEQUENCE [LARGE SCALE GENOMIC DNA]</scope>
    <source>
        <strain evidence="4">KCOM 1280 ( ChDC F318)</strain>
    </source>
</reference>
<dbReference type="PANTHER" id="PTHR46889">
    <property type="entry name" value="TRANSPOSASE INSF FOR INSERTION SEQUENCE IS3B-RELATED"/>
    <property type="match status" value="1"/>
</dbReference>
<comment type="caution">
    <text evidence="3">The sequence shown here is derived from an EMBL/GenBank/DDBJ whole genome shotgun (WGS) entry which is preliminary data.</text>
</comment>
<proteinExistence type="predicted"/>